<evidence type="ECO:0000256" key="9">
    <source>
        <dbReference type="ARBA" id="ARBA00022801"/>
    </source>
</evidence>
<keyword evidence="18" id="KW-1185">Reference proteome</keyword>
<dbReference type="FunFam" id="3.40.50.300:FF:001195">
    <property type="entry name" value="DNA repair protein rad50"/>
    <property type="match status" value="1"/>
</dbReference>
<name>A0A0E9NAA9_SAICN</name>
<evidence type="ECO:0000256" key="6">
    <source>
        <dbReference type="ARBA" id="ARBA00022454"/>
    </source>
</evidence>
<evidence type="ECO:0000256" key="2">
    <source>
        <dbReference type="ARBA" id="ARBA00004123"/>
    </source>
</evidence>
<evidence type="ECO:0000256" key="5">
    <source>
        <dbReference type="ARBA" id="ARBA00017893"/>
    </source>
</evidence>
<dbReference type="PANTHER" id="PTHR18867:SF12">
    <property type="entry name" value="DNA REPAIR PROTEIN RAD50"/>
    <property type="match status" value="1"/>
</dbReference>
<dbReference type="SUPFAM" id="SSF52540">
    <property type="entry name" value="P-loop containing nucleoside triphosphate hydrolases"/>
    <property type="match status" value="1"/>
</dbReference>
<dbReference type="Proteomes" id="UP000033140">
    <property type="component" value="Unassembled WGS sequence"/>
</dbReference>
<feature type="coiled-coil region" evidence="15">
    <location>
        <begin position="713"/>
        <end position="768"/>
    </location>
</feature>
<feature type="domain" description="Rad50/SbcC-type AAA" evidence="16">
    <location>
        <begin position="6"/>
        <end position="251"/>
    </location>
</feature>
<dbReference type="GO" id="GO:0000794">
    <property type="term" value="C:condensed nuclear chromosome"/>
    <property type="evidence" value="ECO:0007669"/>
    <property type="project" value="TreeGrafter"/>
</dbReference>
<sequence>MSSIDKLSIMGVRSFDNQVRETIQFYSPLTLIVGHNGSGKTTIIECLKYATTGDLPPNATKGGAFIHDPKMCGEKEVMAQVKLGFYNTANVRMICTRSLQLTVKKTTRAQKTLDGQLVVMKNGERATLSTRCADLDAQMPISLGVSKAVLENVIFCHQEESNWPLSEPSVLKKKFDDIFEAVKYTKALDQIKTLRKDQAVQIKIDQNTLEHLKSDKERSDKIKAQSDAILENVSQSQERIEQLDAQLKELTAEQDELFDSNQAFQQIIADLQQSRQQYALMEDQLHELKKDLTEYEESDEQLQDMQANFASRMQAAEGNVHVLSEQRADLEHRMAELRHELNAKLSELGRINAQSESHAHNLQKRSDLIKDISRRHNYRGYDMPGALDESHIEEFTARLQRSTREQTAALERIKREGREKEQEANAELQELINTQSSAEQAKNGAKNQIRSLENAATDFVRQLEDMRVDEGDVAMLESTRKDAEAAYQAAKDDVERTNWDTKIEEKQREARKVEEKIDRVNKELSAGHAQSSLRAKLELAKNDAAKKREGLTTIIAANSKRFKELVARDLNQRTAEVEIREVLGQKNNDLEDAEHLFDGSSKELSQVETKLSIAKDQLKAKKLERTDAEKAVLQVCNSVEDLPTEIQQTEKAVADTSGALKSLEFATSFFQRSIDDAEEQHWCRLCCRGIGEDEQDAVLDAMRQALGKIPQKAAETEQQLEDLKRDMQNLRDAQPYYERFMRLQSEDIPKLEEEVKKLNDRVRTLAERTEGHQRSVDDIKNAIKDIDALKRPAGDMTRYDKDIKDIETNIRTFESQLRETGGTRTIEEMQAELAELNDEAKAIKKQIDNFSAEKDKLRQSVFNLHQQVRDAERDVVEAQHKLQQKQQLQRRVDENGAQARRLQDDIATADETIRGMQPRIAEAKETLRHVREAEQEQESSASREAGKLQQSLNQLNDVSAEIESYISRGGPDAQQRCQADVEDLENASNDLSVQIAEIAEKVDNLKGKLAETKTYERNISDNLRARKMERDLRALTEKIYDLESKNAEQDRDRYQEQVRRLKIRYDKLFAERAGLTGEVKQLDDQLKRYQRELDLEYKDAHENYRKQHIKVKTMTAANEDLAKYGKALDTAIMKYHSLKMEEINRIIDELWKKTYAGTDVDTIIIRSESESATSKASTARSSYNYRVCMVKQDAELDMRGRCSAGQKVLASIIIRLALAECFGINCGILALDEPTTNLDRENILSLARSLSGIIKARRAQRNFQLIVITHDEEFLNMMGCSDYTDYYYRISRNEHQKSVIERQRITDVL</sequence>
<organism evidence="17 18">
    <name type="scientific">Saitoella complicata (strain BCRC 22490 / CBS 7301 / JCM 7358 / NBRC 10748 / NRRL Y-17804)</name>
    <dbReference type="NCBI Taxonomy" id="698492"/>
    <lineage>
        <taxon>Eukaryota</taxon>
        <taxon>Fungi</taxon>
        <taxon>Dikarya</taxon>
        <taxon>Ascomycota</taxon>
        <taxon>Taphrinomycotina</taxon>
        <taxon>Taphrinomycotina incertae sedis</taxon>
        <taxon>Saitoella</taxon>
    </lineage>
</organism>
<evidence type="ECO:0000256" key="14">
    <source>
        <dbReference type="ARBA" id="ARBA00049360"/>
    </source>
</evidence>
<evidence type="ECO:0000256" key="11">
    <source>
        <dbReference type="ARBA" id="ARBA00023054"/>
    </source>
</evidence>
<dbReference type="Gene3D" id="1.10.287.1490">
    <property type="match status" value="1"/>
</dbReference>
<feature type="coiled-coil region" evidence="15">
    <location>
        <begin position="796"/>
        <end position="1001"/>
    </location>
</feature>
<evidence type="ECO:0000256" key="4">
    <source>
        <dbReference type="ARBA" id="ARBA00009439"/>
    </source>
</evidence>
<evidence type="ECO:0000256" key="10">
    <source>
        <dbReference type="ARBA" id="ARBA00022833"/>
    </source>
</evidence>
<dbReference type="GO" id="GO:0030870">
    <property type="term" value="C:Mre11 complex"/>
    <property type="evidence" value="ECO:0007669"/>
    <property type="project" value="InterPro"/>
</dbReference>
<keyword evidence="12" id="KW-0234">DNA repair</keyword>
<evidence type="ECO:0000256" key="12">
    <source>
        <dbReference type="ARBA" id="ARBA00023204"/>
    </source>
</evidence>
<dbReference type="GO" id="GO:0003691">
    <property type="term" value="F:double-stranded telomeric DNA binding"/>
    <property type="evidence" value="ECO:0007669"/>
    <property type="project" value="TreeGrafter"/>
</dbReference>
<evidence type="ECO:0000256" key="1">
    <source>
        <dbReference type="ARBA" id="ARBA00001947"/>
    </source>
</evidence>
<proteinExistence type="inferred from homology"/>
<dbReference type="InterPro" id="IPR038729">
    <property type="entry name" value="Rad50/SbcC_AAA"/>
</dbReference>
<comment type="subcellular location">
    <subcellularLocation>
        <location evidence="3">Chromosome</location>
    </subcellularLocation>
    <subcellularLocation>
        <location evidence="2">Nucleus</location>
    </subcellularLocation>
</comment>
<dbReference type="InterPro" id="IPR027417">
    <property type="entry name" value="P-loop_NTPase"/>
</dbReference>
<feature type="coiled-coil region" evidence="15">
    <location>
        <begin position="604"/>
        <end position="631"/>
    </location>
</feature>
<comment type="caution">
    <text evidence="17">The sequence shown here is derived from an EMBL/GenBank/DDBJ whole genome shotgun (WGS) entry which is preliminary data.</text>
</comment>
<dbReference type="GO" id="GO:0000722">
    <property type="term" value="P:telomere maintenance via recombination"/>
    <property type="evidence" value="ECO:0007669"/>
    <property type="project" value="TreeGrafter"/>
</dbReference>
<reference evidence="17 18" key="2">
    <citation type="journal article" date="2014" name="J. Gen. Appl. Microbiol.">
        <title>The early diverging ascomycetous budding yeast Saitoella complicata has three histone deacetylases belonging to the Clr6, Hos2, and Rpd3 lineages.</title>
        <authorList>
            <person name="Nishida H."/>
            <person name="Matsumoto T."/>
            <person name="Kondo S."/>
            <person name="Hamamoto M."/>
            <person name="Yoshikawa H."/>
        </authorList>
    </citation>
    <scope>NUCLEOTIDE SEQUENCE [LARGE SCALE GENOMIC DNA]</scope>
    <source>
        <strain evidence="17 18">NRRL Y-17804</strain>
    </source>
</reference>
<dbReference type="PANTHER" id="PTHR18867">
    <property type="entry name" value="RAD50"/>
    <property type="match status" value="1"/>
</dbReference>
<dbReference type="Gene3D" id="3.40.50.300">
    <property type="entry name" value="P-loop containing nucleotide triphosphate hydrolases"/>
    <property type="match status" value="2"/>
</dbReference>
<keyword evidence="13" id="KW-0539">Nucleus</keyword>
<evidence type="ECO:0000256" key="3">
    <source>
        <dbReference type="ARBA" id="ARBA00004286"/>
    </source>
</evidence>
<keyword evidence="8" id="KW-0227">DNA damage</keyword>
<evidence type="ECO:0000259" key="16">
    <source>
        <dbReference type="Pfam" id="PF13476"/>
    </source>
</evidence>
<reference evidence="17 18" key="3">
    <citation type="journal article" date="2015" name="Genome Announc.">
        <title>Draft Genome Sequence of the Archiascomycetous Yeast Saitoella complicata.</title>
        <authorList>
            <person name="Yamauchi K."/>
            <person name="Kondo S."/>
            <person name="Hamamoto M."/>
            <person name="Takahashi Y."/>
            <person name="Ogura Y."/>
            <person name="Hayashi T."/>
            <person name="Nishida H."/>
        </authorList>
    </citation>
    <scope>NUCLEOTIDE SEQUENCE [LARGE SCALE GENOMIC DNA]</scope>
    <source>
        <strain evidence="17 18">NRRL Y-17804</strain>
    </source>
</reference>
<dbReference type="FunFam" id="3.40.50.300:FF:000947">
    <property type="entry name" value="DNA repair protein RAD50"/>
    <property type="match status" value="1"/>
</dbReference>
<keyword evidence="6" id="KW-0158">Chromosome</keyword>
<dbReference type="GO" id="GO:0043047">
    <property type="term" value="F:single-stranded telomeric DNA binding"/>
    <property type="evidence" value="ECO:0007669"/>
    <property type="project" value="TreeGrafter"/>
</dbReference>
<dbReference type="GO" id="GO:0046872">
    <property type="term" value="F:metal ion binding"/>
    <property type="evidence" value="ECO:0007669"/>
    <property type="project" value="UniProtKB-KW"/>
</dbReference>
<protein>
    <recommendedName>
        <fullName evidence="5">DNA repair protein RAD50</fullName>
    </recommendedName>
</protein>
<evidence type="ECO:0000256" key="13">
    <source>
        <dbReference type="ARBA" id="ARBA00023242"/>
    </source>
</evidence>
<comment type="catalytic activity">
    <reaction evidence="14">
        <text>ATP + H2O = ADP + phosphate + H(+)</text>
        <dbReference type="Rhea" id="RHEA:13065"/>
        <dbReference type="ChEBI" id="CHEBI:15377"/>
        <dbReference type="ChEBI" id="CHEBI:15378"/>
        <dbReference type="ChEBI" id="CHEBI:30616"/>
        <dbReference type="ChEBI" id="CHEBI:43474"/>
        <dbReference type="ChEBI" id="CHEBI:456216"/>
    </reaction>
</comment>
<dbReference type="Pfam" id="PF13476">
    <property type="entry name" value="AAA_23"/>
    <property type="match status" value="1"/>
</dbReference>
<dbReference type="OMA" id="FSDYYYR"/>
<keyword evidence="9" id="KW-0378">Hydrolase</keyword>
<dbReference type="GO" id="GO:0051880">
    <property type="term" value="F:G-quadruplex DNA binding"/>
    <property type="evidence" value="ECO:0007669"/>
    <property type="project" value="TreeGrafter"/>
</dbReference>
<evidence type="ECO:0000256" key="7">
    <source>
        <dbReference type="ARBA" id="ARBA00022723"/>
    </source>
</evidence>
<dbReference type="GO" id="GO:0070192">
    <property type="term" value="P:chromosome organization involved in meiotic cell cycle"/>
    <property type="evidence" value="ECO:0007669"/>
    <property type="project" value="TreeGrafter"/>
</dbReference>
<accession>A0A0E9NAA9</accession>
<evidence type="ECO:0000313" key="18">
    <source>
        <dbReference type="Proteomes" id="UP000033140"/>
    </source>
</evidence>
<reference evidence="17 18" key="1">
    <citation type="journal article" date="2011" name="J. Gen. Appl. Microbiol.">
        <title>Draft genome sequencing of the enigmatic yeast Saitoella complicata.</title>
        <authorList>
            <person name="Nishida H."/>
            <person name="Hamamoto M."/>
            <person name="Sugiyama J."/>
        </authorList>
    </citation>
    <scope>NUCLEOTIDE SEQUENCE [LARGE SCALE GENOMIC DNA]</scope>
    <source>
        <strain evidence="17 18">NRRL Y-17804</strain>
    </source>
</reference>
<feature type="coiled-coil region" evidence="15">
    <location>
        <begin position="226"/>
        <end position="354"/>
    </location>
</feature>
<dbReference type="GO" id="GO:0016887">
    <property type="term" value="F:ATP hydrolysis activity"/>
    <property type="evidence" value="ECO:0007669"/>
    <property type="project" value="InterPro"/>
</dbReference>
<evidence type="ECO:0000256" key="15">
    <source>
        <dbReference type="SAM" id="Coils"/>
    </source>
</evidence>
<dbReference type="GO" id="GO:0007004">
    <property type="term" value="P:telomere maintenance via telomerase"/>
    <property type="evidence" value="ECO:0007669"/>
    <property type="project" value="TreeGrafter"/>
</dbReference>
<evidence type="ECO:0000256" key="8">
    <source>
        <dbReference type="ARBA" id="ARBA00022763"/>
    </source>
</evidence>
<feature type="coiled-coil region" evidence="15">
    <location>
        <begin position="410"/>
        <end position="523"/>
    </location>
</feature>
<dbReference type="EMBL" id="BACD03000005">
    <property type="protein sequence ID" value="GAO46822.1"/>
    <property type="molecule type" value="Genomic_DNA"/>
</dbReference>
<dbReference type="InterPro" id="IPR004584">
    <property type="entry name" value="Rad50_eukaryotes"/>
</dbReference>
<dbReference type="NCBIfam" id="TIGR00606">
    <property type="entry name" value="rad50"/>
    <property type="match status" value="1"/>
</dbReference>
<dbReference type="STRING" id="698492.A0A0E9NAA9"/>
<comment type="cofactor">
    <cofactor evidence="1">
        <name>Zn(2+)</name>
        <dbReference type="ChEBI" id="CHEBI:29105"/>
    </cofactor>
</comment>
<keyword evidence="10" id="KW-0862">Zinc</keyword>
<keyword evidence="11 15" id="KW-0175">Coiled coil</keyword>
<evidence type="ECO:0000313" key="17">
    <source>
        <dbReference type="EMBL" id="GAO46822.1"/>
    </source>
</evidence>
<dbReference type="GO" id="GO:0006302">
    <property type="term" value="P:double-strand break repair"/>
    <property type="evidence" value="ECO:0007669"/>
    <property type="project" value="InterPro"/>
</dbReference>
<comment type="similarity">
    <text evidence="4">Belongs to the SMC family. RAD50 subfamily.</text>
</comment>
<gene>
    <name evidence="17" type="ORF">G7K_1040-t1</name>
</gene>
<keyword evidence="7" id="KW-0479">Metal-binding</keyword>
<feature type="coiled-coil region" evidence="15">
    <location>
        <begin position="1025"/>
        <end position="1099"/>
    </location>
</feature>